<proteinExistence type="predicted"/>
<dbReference type="Proteomes" id="UP001549104">
    <property type="component" value="Unassembled WGS sequence"/>
</dbReference>
<evidence type="ECO:0000313" key="1">
    <source>
        <dbReference type="EMBL" id="MET3656578.1"/>
    </source>
</evidence>
<name>A0ABV2K661_SPOPS</name>
<reference evidence="1 2" key="1">
    <citation type="submission" date="2024-06" db="EMBL/GenBank/DDBJ databases">
        <title>Sorghum-associated microbial communities from plants grown in Nebraska, USA.</title>
        <authorList>
            <person name="Schachtman D."/>
        </authorList>
    </citation>
    <scope>NUCLEOTIDE SEQUENCE [LARGE SCALE GENOMIC DNA]</scope>
    <source>
        <strain evidence="1 2">1288</strain>
    </source>
</reference>
<evidence type="ECO:0000313" key="2">
    <source>
        <dbReference type="Proteomes" id="UP001549104"/>
    </source>
</evidence>
<gene>
    <name evidence="1" type="ORF">ABIC55_001665</name>
</gene>
<keyword evidence="2" id="KW-1185">Reference proteome</keyword>
<organism evidence="1 2">
    <name type="scientific">Sporosarcina psychrophila</name>
    <name type="common">Bacillus psychrophilus</name>
    <dbReference type="NCBI Taxonomy" id="1476"/>
    <lineage>
        <taxon>Bacteria</taxon>
        <taxon>Bacillati</taxon>
        <taxon>Bacillota</taxon>
        <taxon>Bacilli</taxon>
        <taxon>Bacillales</taxon>
        <taxon>Caryophanaceae</taxon>
        <taxon>Sporosarcina</taxon>
    </lineage>
</organism>
<dbReference type="EMBL" id="JBEPME010000002">
    <property type="protein sequence ID" value="MET3656578.1"/>
    <property type="molecule type" value="Genomic_DNA"/>
</dbReference>
<comment type="caution">
    <text evidence="1">The sequence shown here is derived from an EMBL/GenBank/DDBJ whole genome shotgun (WGS) entry which is preliminary data.</text>
</comment>
<accession>A0ABV2K661</accession>
<protein>
    <submittedName>
        <fullName evidence="1">Uncharacterized protein</fullName>
    </submittedName>
</protein>
<dbReference type="RefSeq" id="WP_340741951.1">
    <property type="nucleotide sequence ID" value="NZ_JBEPME010000002.1"/>
</dbReference>
<sequence length="133" mass="15261">MGNHSKKCDCYHCNEKNHYDKYDCCEKKKDLRNMEAKLDDILIQLQQQNQWQFQYQNQYQKQFQYQDQDQNQKQTQVDTDTSTFENIGSPTITVTNNVDVVAVAVAVAALLQGPLGTGISLDAVKELKNILQA</sequence>